<dbReference type="GO" id="GO:0016020">
    <property type="term" value="C:membrane"/>
    <property type="evidence" value="ECO:0007669"/>
    <property type="project" value="TreeGrafter"/>
</dbReference>
<dbReference type="InterPro" id="IPR050266">
    <property type="entry name" value="AB_hydrolase_sf"/>
</dbReference>
<dbReference type="AlphaFoldDB" id="A0A4Q2UGP0"/>
<accession>A0A4Q2UGP0</accession>
<dbReference type="InterPro" id="IPR000073">
    <property type="entry name" value="AB_hydrolase_1"/>
</dbReference>
<evidence type="ECO:0000313" key="4">
    <source>
        <dbReference type="Proteomes" id="UP000290407"/>
    </source>
</evidence>
<dbReference type="PRINTS" id="PR00111">
    <property type="entry name" value="ABHYDROLASE"/>
</dbReference>
<sequence length="256" mass="28004">MRHPANSIYLNVREQGQGSLTLLFMHYFGGSSMEWQRVMNQLADRYHCVALDLRGHGYSDGPETGYSVDDMADDVEELVKTMGIGPYALVGHSMSGKVALAVAARQPASLRQLILVSPSPPSPEPIPDDERQKLLTGHGQRASAEKTLKNITEVAVSGDASEQIITDDLRTAKPAWDAWLQHGSNEDITDRMSRITVPVAIIVGSEDRALPPDVQETMVKPFLPRATITRCNGAGHLLPWEIPDQLAAFIAKKVAE</sequence>
<feature type="domain" description="AB hydrolase-1" evidence="2">
    <location>
        <begin position="22"/>
        <end position="131"/>
    </location>
</feature>
<evidence type="ECO:0000256" key="1">
    <source>
        <dbReference type="ARBA" id="ARBA00022801"/>
    </source>
</evidence>
<organism evidence="3 4">
    <name type="scientific">Spirosoma sordidisoli</name>
    <dbReference type="NCBI Taxonomy" id="2502893"/>
    <lineage>
        <taxon>Bacteria</taxon>
        <taxon>Pseudomonadati</taxon>
        <taxon>Bacteroidota</taxon>
        <taxon>Cytophagia</taxon>
        <taxon>Cytophagales</taxon>
        <taxon>Cytophagaceae</taxon>
        <taxon>Spirosoma</taxon>
    </lineage>
</organism>
<name>A0A4Q2UGP0_9BACT</name>
<reference evidence="3 4" key="1">
    <citation type="submission" date="2019-01" db="EMBL/GenBank/DDBJ databases">
        <title>Spirosoma flava sp. nov., a propanil-degrading bacterium isolated from herbicide-contaminated soil.</title>
        <authorList>
            <person name="Zhang L."/>
            <person name="Jiang J.-D."/>
        </authorList>
    </citation>
    <scope>NUCLEOTIDE SEQUENCE [LARGE SCALE GENOMIC DNA]</scope>
    <source>
        <strain evidence="3 4">TY50</strain>
    </source>
</reference>
<proteinExistence type="predicted"/>
<dbReference type="GO" id="GO:0016787">
    <property type="term" value="F:hydrolase activity"/>
    <property type="evidence" value="ECO:0007669"/>
    <property type="project" value="UniProtKB-KW"/>
</dbReference>
<evidence type="ECO:0000313" key="3">
    <source>
        <dbReference type="EMBL" id="RYC68314.1"/>
    </source>
</evidence>
<keyword evidence="4" id="KW-1185">Reference proteome</keyword>
<dbReference type="Pfam" id="PF00561">
    <property type="entry name" value="Abhydrolase_1"/>
    <property type="match status" value="1"/>
</dbReference>
<dbReference type="RefSeq" id="WP_129603076.1">
    <property type="nucleotide sequence ID" value="NZ_SBLB01000005.1"/>
</dbReference>
<dbReference type="InterPro" id="IPR029058">
    <property type="entry name" value="AB_hydrolase_fold"/>
</dbReference>
<comment type="caution">
    <text evidence="3">The sequence shown here is derived from an EMBL/GenBank/DDBJ whole genome shotgun (WGS) entry which is preliminary data.</text>
</comment>
<dbReference type="EMBL" id="SBLB01000005">
    <property type="protein sequence ID" value="RYC68314.1"/>
    <property type="molecule type" value="Genomic_DNA"/>
</dbReference>
<protein>
    <submittedName>
        <fullName evidence="3">Alpha/beta hydrolase</fullName>
    </submittedName>
</protein>
<keyword evidence="1 3" id="KW-0378">Hydrolase</keyword>
<gene>
    <name evidence="3" type="ORF">EQG79_18290</name>
</gene>
<evidence type="ECO:0000259" key="2">
    <source>
        <dbReference type="Pfam" id="PF00561"/>
    </source>
</evidence>
<dbReference type="Gene3D" id="3.40.50.1820">
    <property type="entry name" value="alpha/beta hydrolase"/>
    <property type="match status" value="1"/>
</dbReference>
<dbReference type="Proteomes" id="UP000290407">
    <property type="component" value="Unassembled WGS sequence"/>
</dbReference>
<dbReference type="SUPFAM" id="SSF53474">
    <property type="entry name" value="alpha/beta-Hydrolases"/>
    <property type="match status" value="1"/>
</dbReference>
<dbReference type="PANTHER" id="PTHR43798:SF31">
    <property type="entry name" value="AB HYDROLASE SUPERFAMILY PROTEIN YCLE"/>
    <property type="match status" value="1"/>
</dbReference>
<dbReference type="PANTHER" id="PTHR43798">
    <property type="entry name" value="MONOACYLGLYCEROL LIPASE"/>
    <property type="match status" value="1"/>
</dbReference>